<dbReference type="SMART" id="SM00508">
    <property type="entry name" value="PostSET"/>
    <property type="match status" value="1"/>
</dbReference>
<dbReference type="CDD" id="cd15567">
    <property type="entry name" value="PHD4_NSD"/>
    <property type="match status" value="1"/>
</dbReference>
<feature type="region of interest" description="Disordered" evidence="18">
    <location>
        <begin position="533"/>
        <end position="573"/>
    </location>
</feature>
<feature type="region of interest" description="Disordered" evidence="18">
    <location>
        <begin position="1587"/>
        <end position="1626"/>
    </location>
</feature>
<keyword evidence="14" id="KW-0804">Transcription</keyword>
<feature type="compositionally biased region" description="Low complexity" evidence="18">
    <location>
        <begin position="130"/>
        <end position="149"/>
    </location>
</feature>
<keyword evidence="12" id="KW-0156">Chromatin regulator</keyword>
<evidence type="ECO:0000256" key="5">
    <source>
        <dbReference type="ARBA" id="ARBA00022603"/>
    </source>
</evidence>
<evidence type="ECO:0000256" key="12">
    <source>
        <dbReference type="ARBA" id="ARBA00022853"/>
    </source>
</evidence>
<dbReference type="Gene3D" id="2.170.270.10">
    <property type="entry name" value="SET domain"/>
    <property type="match status" value="1"/>
</dbReference>
<keyword evidence="13" id="KW-0805">Transcription regulation</keyword>
<dbReference type="RefSeq" id="XP_006812994.1">
    <property type="nucleotide sequence ID" value="XM_006812931.1"/>
</dbReference>
<dbReference type="PROSITE" id="PS50089">
    <property type="entry name" value="ZF_RING_2"/>
    <property type="match status" value="1"/>
</dbReference>
<dbReference type="Gene3D" id="1.10.30.10">
    <property type="entry name" value="High mobility group box domain"/>
    <property type="match status" value="1"/>
</dbReference>
<keyword evidence="8" id="KW-0479">Metal-binding</keyword>
<dbReference type="PANTHER" id="PTHR22884">
    <property type="entry name" value="SET DOMAIN PROTEINS"/>
    <property type="match status" value="1"/>
</dbReference>
<dbReference type="InterPro" id="IPR009071">
    <property type="entry name" value="HMG_box_dom"/>
</dbReference>
<dbReference type="Pfam" id="PF23004">
    <property type="entry name" value="PHDvar_NSD"/>
    <property type="match status" value="1"/>
</dbReference>
<feature type="region of interest" description="Disordered" evidence="18">
    <location>
        <begin position="797"/>
        <end position="842"/>
    </location>
</feature>
<feature type="domain" description="PHD-type" evidence="19">
    <location>
        <begin position="923"/>
        <end position="969"/>
    </location>
</feature>
<dbReference type="PROSITE" id="PS01359">
    <property type="entry name" value="ZF_PHD_1"/>
    <property type="match status" value="1"/>
</dbReference>
<evidence type="ECO:0000256" key="13">
    <source>
        <dbReference type="ARBA" id="ARBA00023015"/>
    </source>
</evidence>
<dbReference type="CDD" id="cd21991">
    <property type="entry name" value="HMG-box_NSD2"/>
    <property type="match status" value="1"/>
</dbReference>
<feature type="domain" description="PWWP" evidence="23">
    <location>
        <begin position="375"/>
        <end position="430"/>
    </location>
</feature>
<evidence type="ECO:0000259" key="25">
    <source>
        <dbReference type="PROSITE" id="PS51215"/>
    </source>
</evidence>
<dbReference type="Pfam" id="PF17982">
    <property type="entry name" value="C5HCH"/>
    <property type="match status" value="1"/>
</dbReference>
<dbReference type="Gene3D" id="3.30.40.10">
    <property type="entry name" value="Zinc/RING finger domain, C3HC4 (zinc finger)"/>
    <property type="match status" value="4"/>
</dbReference>
<proteinExistence type="predicted"/>
<keyword evidence="5" id="KW-0489">Methyltransferase</keyword>
<dbReference type="InterPro" id="IPR047443">
    <property type="entry name" value="HMG-box_NSD2"/>
</dbReference>
<feature type="domain" description="RING-type" evidence="20">
    <location>
        <begin position="973"/>
        <end position="1019"/>
    </location>
</feature>
<dbReference type="PROSITE" id="PS50118">
    <property type="entry name" value="HMG_BOX_2"/>
    <property type="match status" value="1"/>
</dbReference>
<dbReference type="InterPro" id="IPR001965">
    <property type="entry name" value="Znf_PHD"/>
</dbReference>
<feature type="region of interest" description="Disordered" evidence="18">
    <location>
        <begin position="1472"/>
        <end position="1491"/>
    </location>
</feature>
<evidence type="ECO:0000313" key="27">
    <source>
        <dbReference type="RefSeq" id="XP_006812994.1"/>
    </source>
</evidence>
<evidence type="ECO:0000256" key="8">
    <source>
        <dbReference type="ARBA" id="ARBA00022723"/>
    </source>
</evidence>
<feature type="compositionally biased region" description="Basic residues" evidence="18">
    <location>
        <begin position="1479"/>
        <end position="1489"/>
    </location>
</feature>
<evidence type="ECO:0000256" key="15">
    <source>
        <dbReference type="ARBA" id="ARBA00023242"/>
    </source>
</evidence>
<gene>
    <name evidence="27" type="primary">LOC100373849</name>
</gene>
<keyword evidence="17" id="KW-0238">DNA-binding</keyword>
<dbReference type="InterPro" id="IPR000313">
    <property type="entry name" value="PWWP_dom"/>
</dbReference>
<feature type="compositionally biased region" description="Basic and acidic residues" evidence="18">
    <location>
        <begin position="1617"/>
        <end position="1626"/>
    </location>
</feature>
<dbReference type="Pfam" id="PF00856">
    <property type="entry name" value="SET"/>
    <property type="match status" value="1"/>
</dbReference>
<dbReference type="InterPro" id="IPR019786">
    <property type="entry name" value="Zinc_finger_PHD-type_CS"/>
</dbReference>
<dbReference type="CDD" id="cd15568">
    <property type="entry name" value="PHD5_NSD"/>
    <property type="match status" value="1"/>
</dbReference>
<dbReference type="SUPFAM" id="SSF63748">
    <property type="entry name" value="Tudor/PWWP/MBT"/>
    <property type="match status" value="2"/>
</dbReference>
<dbReference type="InterPro" id="IPR041306">
    <property type="entry name" value="C5HCH"/>
</dbReference>
<dbReference type="PROSITE" id="PS50016">
    <property type="entry name" value="ZF_PHD_2"/>
    <property type="match status" value="2"/>
</dbReference>
<accession>A0ABM0LZ03</accession>
<name>A0ABM0LZ03_SACKO</name>
<dbReference type="SUPFAM" id="SSF82199">
    <property type="entry name" value="SET domain"/>
    <property type="match status" value="1"/>
</dbReference>
<dbReference type="CDD" id="cd20144">
    <property type="entry name" value="PWWP_NSD_rpt1"/>
    <property type="match status" value="1"/>
</dbReference>
<evidence type="ECO:0000256" key="2">
    <source>
        <dbReference type="ARBA" id="ARBA00004286"/>
    </source>
</evidence>
<evidence type="ECO:0000259" key="22">
    <source>
        <dbReference type="PROSITE" id="PS50280"/>
    </source>
</evidence>
<dbReference type="PROSITE" id="PS50868">
    <property type="entry name" value="POST_SET"/>
    <property type="match status" value="1"/>
</dbReference>
<feature type="compositionally biased region" description="Low complexity" evidence="18">
    <location>
        <begin position="159"/>
        <end position="215"/>
    </location>
</feature>
<evidence type="ECO:0000256" key="3">
    <source>
        <dbReference type="ARBA" id="ARBA00022454"/>
    </source>
</evidence>
<evidence type="ECO:0000256" key="14">
    <source>
        <dbReference type="ARBA" id="ARBA00023163"/>
    </source>
</evidence>
<dbReference type="PROSITE" id="PS51215">
    <property type="entry name" value="AWS"/>
    <property type="match status" value="1"/>
</dbReference>
<dbReference type="Pfam" id="PF23011">
    <property type="entry name" value="PHD-1st_NSD"/>
    <property type="match status" value="3"/>
</dbReference>
<evidence type="ECO:0000256" key="18">
    <source>
        <dbReference type="SAM" id="MobiDB-lite"/>
    </source>
</evidence>
<feature type="domain" description="HMG box" evidence="21">
    <location>
        <begin position="609"/>
        <end position="661"/>
    </location>
</feature>
<dbReference type="CDD" id="cd15565">
    <property type="entry name" value="PHD2_NSD"/>
    <property type="match status" value="1"/>
</dbReference>
<dbReference type="SMART" id="SM00317">
    <property type="entry name" value="SET"/>
    <property type="match status" value="1"/>
</dbReference>
<dbReference type="InterPro" id="IPR059153">
    <property type="entry name" value="NSD_PHD-1st"/>
</dbReference>
<feature type="compositionally biased region" description="Basic and acidic residues" evidence="18">
    <location>
        <begin position="669"/>
        <end position="683"/>
    </location>
</feature>
<evidence type="ECO:0000256" key="11">
    <source>
        <dbReference type="ARBA" id="ARBA00022833"/>
    </source>
</evidence>
<evidence type="ECO:0000259" key="21">
    <source>
        <dbReference type="PROSITE" id="PS50118"/>
    </source>
</evidence>
<dbReference type="InterPro" id="IPR055197">
    <property type="entry name" value="PHDvar_NSD"/>
</dbReference>
<dbReference type="CDD" id="cd05838">
    <property type="entry name" value="PWWP_NSD_rpt2"/>
    <property type="match status" value="1"/>
</dbReference>
<evidence type="ECO:0000259" key="24">
    <source>
        <dbReference type="PROSITE" id="PS50868"/>
    </source>
</evidence>
<keyword evidence="3" id="KW-0158">Chromosome</keyword>
<dbReference type="Pfam" id="PF00855">
    <property type="entry name" value="PWWP"/>
    <property type="match status" value="2"/>
</dbReference>
<dbReference type="Pfam" id="PF00505">
    <property type="entry name" value="HMG_box"/>
    <property type="match status" value="1"/>
</dbReference>
<dbReference type="CDD" id="cd19173">
    <property type="entry name" value="SET_NSD"/>
    <property type="match status" value="1"/>
</dbReference>
<feature type="compositionally biased region" description="Polar residues" evidence="18">
    <location>
        <begin position="53"/>
        <end position="75"/>
    </location>
</feature>
<feature type="region of interest" description="Disordered" evidence="18">
    <location>
        <begin position="661"/>
        <end position="706"/>
    </location>
</feature>
<feature type="domain" description="PWWP" evidence="23">
    <location>
        <begin position="1137"/>
        <end position="1199"/>
    </location>
</feature>
<feature type="compositionally biased region" description="Low complexity" evidence="18">
    <location>
        <begin position="899"/>
        <end position="912"/>
    </location>
</feature>
<comment type="subcellular location">
    <subcellularLocation>
        <location evidence="2">Chromosome</location>
    </subcellularLocation>
    <subcellularLocation>
        <location evidence="1">Nucleus</location>
    </subcellularLocation>
</comment>
<dbReference type="CDD" id="cd15648">
    <property type="entry name" value="PHD1_NSD1_2"/>
    <property type="match status" value="1"/>
</dbReference>
<feature type="region of interest" description="Disordered" evidence="18">
    <location>
        <begin position="899"/>
        <end position="920"/>
    </location>
</feature>
<protein>
    <submittedName>
        <fullName evidence="27">Histone-lysine N-methyltransferase NSD2-like isoform X1</fullName>
    </submittedName>
</protein>
<feature type="compositionally biased region" description="Polar residues" evidence="18">
    <location>
        <begin position="551"/>
        <end position="568"/>
    </location>
</feature>
<feature type="DNA-binding region" description="HMG box" evidence="17">
    <location>
        <begin position="609"/>
        <end position="661"/>
    </location>
</feature>
<evidence type="ECO:0000256" key="17">
    <source>
        <dbReference type="PROSITE-ProRule" id="PRU00267"/>
    </source>
</evidence>
<keyword evidence="26" id="KW-1185">Reference proteome</keyword>
<evidence type="ECO:0000256" key="9">
    <source>
        <dbReference type="ARBA" id="ARBA00022737"/>
    </source>
</evidence>
<dbReference type="InterPro" id="IPR011011">
    <property type="entry name" value="Znf_FYVE_PHD"/>
</dbReference>
<dbReference type="InterPro" id="IPR006560">
    <property type="entry name" value="AWS_dom"/>
</dbReference>
<dbReference type="InterPro" id="IPR047426">
    <property type="entry name" value="PHD1_NSD1_2"/>
</dbReference>
<dbReference type="Pfam" id="PF17907">
    <property type="entry name" value="AWS"/>
    <property type="match status" value="1"/>
</dbReference>
<keyword evidence="6" id="KW-0808">Transferase</keyword>
<feature type="compositionally biased region" description="Low complexity" evidence="18">
    <location>
        <begin position="232"/>
        <end position="241"/>
    </location>
</feature>
<dbReference type="SMART" id="SM00570">
    <property type="entry name" value="AWS"/>
    <property type="match status" value="1"/>
</dbReference>
<dbReference type="InterPro" id="IPR046341">
    <property type="entry name" value="SET_dom_sf"/>
</dbReference>
<dbReference type="InterPro" id="IPR001841">
    <property type="entry name" value="Znf_RING"/>
</dbReference>
<reference evidence="27" key="1">
    <citation type="submission" date="2025-08" db="UniProtKB">
        <authorList>
            <consortium name="RefSeq"/>
        </authorList>
    </citation>
    <scope>IDENTIFICATION</scope>
    <source>
        <tissue evidence="27">Testes</tissue>
    </source>
</reference>
<feature type="domain" description="AWS" evidence="25">
    <location>
        <begin position="1272"/>
        <end position="1322"/>
    </location>
</feature>
<feature type="region of interest" description="Disordered" evidence="18">
    <location>
        <begin position="1"/>
        <end position="75"/>
    </location>
</feature>
<feature type="domain" description="Post-SET" evidence="24">
    <location>
        <begin position="1450"/>
        <end position="1466"/>
    </location>
</feature>
<dbReference type="SMART" id="SM00293">
    <property type="entry name" value="PWWP"/>
    <property type="match status" value="2"/>
</dbReference>
<evidence type="ECO:0000256" key="16">
    <source>
        <dbReference type="PROSITE-ProRule" id="PRU00175"/>
    </source>
</evidence>
<feature type="compositionally biased region" description="Basic and acidic residues" evidence="18">
    <location>
        <begin position="693"/>
        <end position="702"/>
    </location>
</feature>
<evidence type="ECO:0000256" key="7">
    <source>
        <dbReference type="ARBA" id="ARBA00022691"/>
    </source>
</evidence>
<dbReference type="InterPro" id="IPR036910">
    <property type="entry name" value="HMG_box_dom_sf"/>
</dbReference>
<dbReference type="InterPro" id="IPR001214">
    <property type="entry name" value="SET_dom"/>
</dbReference>
<evidence type="ECO:0000259" key="23">
    <source>
        <dbReference type="PROSITE" id="PS50812"/>
    </source>
</evidence>
<dbReference type="SUPFAM" id="SSF47095">
    <property type="entry name" value="HMG-box"/>
    <property type="match status" value="1"/>
</dbReference>
<dbReference type="InterPro" id="IPR003616">
    <property type="entry name" value="Post-SET_dom"/>
</dbReference>
<dbReference type="Pfam" id="PF22908">
    <property type="entry name" value="PHD_NSD"/>
    <property type="match status" value="1"/>
</dbReference>
<dbReference type="InterPro" id="IPR019787">
    <property type="entry name" value="Znf_PHD-finger"/>
</dbReference>
<dbReference type="InterPro" id="IPR013083">
    <property type="entry name" value="Znf_RING/FYVE/PHD"/>
</dbReference>
<organism evidence="26 27">
    <name type="scientific">Saccoglossus kowalevskii</name>
    <name type="common">Acorn worm</name>
    <dbReference type="NCBI Taxonomy" id="10224"/>
    <lineage>
        <taxon>Eukaryota</taxon>
        <taxon>Metazoa</taxon>
        <taxon>Hemichordata</taxon>
        <taxon>Enteropneusta</taxon>
        <taxon>Harrimaniidae</taxon>
        <taxon>Saccoglossus</taxon>
    </lineage>
</organism>
<evidence type="ECO:0000256" key="10">
    <source>
        <dbReference type="ARBA" id="ARBA00022771"/>
    </source>
</evidence>
<feature type="domain" description="PHD-type" evidence="19">
    <location>
        <begin position="1087"/>
        <end position="1132"/>
    </location>
</feature>
<keyword evidence="11" id="KW-0862">Zinc</keyword>
<keyword evidence="9" id="KW-0677">Repeat</keyword>
<evidence type="ECO:0000259" key="19">
    <source>
        <dbReference type="PROSITE" id="PS50016"/>
    </source>
</evidence>
<sequence length="1626" mass="179939">MGTAQSQLEGVPVIEEVSSQGSVSSSSSNISTGIGMDQTGRQQLPPPPPLQSAVDSSRPPTFSQPNVQNMTPAVSYSQPYSHIRVNPVPGPPYHKIAQPMHHQSMAQQLPMSQFPTYSPQPYMPQPTFPPSMSSQSYMSPPQMSTSQQMAPGFSPNKSPQMMYPQQQQQQHQQYMQHYLPPKQQQSASPQAQQPAMSPSSPQNTVAPPVARTTTTGNIPNVDPYLPTPPSESAPSETSDAPPSSPEIKMKIKKTFTHGRPKLTSTLYEGEVTGATDRPNASVRNEIAASTGAQSASMPTASDESTEPLPVQSTSPQHSDPGVLPAVQHPPVAKKPLTLAQKKETVKAGKVAAATKPTAVKSPAPVYEEKPCEWLVGDLVWSKVSGHPWWPCMVAYDPNLGVYTRMKGSGLKNYRLYHVQFFGEVPERGWVSGTSMRKFTGKAQYQVLVEELGAKIKNRAERAKFLSKNTLKPAKRVAWEIAVQECERALPMSRHERKLNFTFKYEMPTSGEGVAQGEQIDVVSLGDSPKMKAKRAYKKRKADEEAAAAEGPTQSGDAAGSGNDSNSEFVTPPRTKRKYIKRKIKIKASPIDHISVADVLLADNKDTPKKRGRKPGFLIFYQKHKEQVKNEHPDYSDEQVVESLKQQWTAMSEKQKCRYKSKFAAGTSEDPTKAGKRKADDHGDQPPLKRSRRELRPSKKMQEADVENIGFSPEMTKALKVISPQADNEKPTKIRDRKDSVEATLDNVIAAARIVAGVPEMSPDGTPMKKKRGRKPKIVKEMEAAAAAAAAADAVNAAGKPSTAMSPTNPSGEMPVKRKRGRPPGSVKKKNLEDRLKPPQKSITAEMTKDFAEMQEDENPLVIDTSIISDAIQSATNGNSENNDSECSNGNCSGSGNGCSTTSMTNGKNTSRTTGGGAGASRKENVCQVCERPGELLLCEGQCCGAFHLDCIGLQQMPSGVFKCDECISGVHSCFICTKCDIEVKRCSVALCGKFYHEDCLKKWTLTRFDGKGVTCPLHTCQACAADNPRNPKATKGRLTRCVRCPTAYHTGDNCIAAGSIVLASNAIVCSKHFQPVKTQKHHSHVNVSWCFMCSKGGSLMCCESCPAAFHPDCIGYDEIPDGSWYCRDCTNGKRPQYGDIVWVKLGNYRWWPAEVCHPRNIPLNIQERSHQVGEFPVHFFGSNDYYWTHRARVFHFQEGDKGSAERGCTKGLAAVFRQALKQANDKFQEWKKAKDLREAKDLHNSGKKPAPFKFIKTNKPVGKVVMQQCDISQCTPCECKADMKNPCGPDSDCLNRMLLIECHSQVCPAGDNCQNQRFQKMQYPETIPFRTDEKGRGWGLKTTQDIKKGDFVHEYVGELVDEETCRERIKKCQQLDIDNFYMLTIDKDHVIDAGPKGNLARFMNHSCDPNCETMKWTILPDTRVGLFAKRDITAGSELTFNYNLDCLGNEKKKCECGAKNCSGYIGVRPRSLPQEEKKQKKKKRKRKKKNNLEKHEHEDDCFRCGEGGELVMCDKKTCPKAYHVKCLGLSKRPYGKWECPWHHCDTCGKQSTKLCIDCPNSYCETHSNILTKHKGKLYCEEHDLDNISSEKDSSSDLNSKGDISSEESAKPSPNPSEHVESELNNE</sequence>
<feature type="compositionally biased region" description="Basic residues" evidence="18">
    <location>
        <begin position="250"/>
        <end position="260"/>
    </location>
</feature>
<keyword evidence="10 16" id="KW-0863">Zinc-finger</keyword>
<evidence type="ECO:0000256" key="4">
    <source>
        <dbReference type="ARBA" id="ARBA00022553"/>
    </source>
</evidence>
<keyword evidence="4" id="KW-0597">Phosphoprotein</keyword>
<dbReference type="Proteomes" id="UP000694865">
    <property type="component" value="Unplaced"/>
</dbReference>
<evidence type="ECO:0000259" key="20">
    <source>
        <dbReference type="PROSITE" id="PS50089"/>
    </source>
</evidence>
<dbReference type="PROSITE" id="PS50280">
    <property type="entry name" value="SET"/>
    <property type="match status" value="1"/>
</dbReference>
<feature type="domain" description="SET" evidence="22">
    <location>
        <begin position="1324"/>
        <end position="1443"/>
    </location>
</feature>
<keyword evidence="15 17" id="KW-0539">Nucleus</keyword>
<dbReference type="InterPro" id="IPR055198">
    <property type="entry name" value="NSD_PHD"/>
</dbReference>
<dbReference type="SMART" id="SM00249">
    <property type="entry name" value="PHD"/>
    <property type="match status" value="4"/>
</dbReference>
<keyword evidence="7" id="KW-0949">S-adenosyl-L-methionine</keyword>
<feature type="region of interest" description="Disordered" evidence="18">
    <location>
        <begin position="124"/>
        <end position="328"/>
    </location>
</feature>
<feature type="compositionally biased region" description="Low complexity" evidence="18">
    <location>
        <begin position="13"/>
        <end position="35"/>
    </location>
</feature>
<evidence type="ECO:0000256" key="1">
    <source>
        <dbReference type="ARBA" id="ARBA00004123"/>
    </source>
</evidence>
<dbReference type="Gene3D" id="2.30.30.140">
    <property type="match status" value="2"/>
</dbReference>
<dbReference type="InterPro" id="IPR050777">
    <property type="entry name" value="SET2_Histone-Lys_MeTrsfase"/>
</dbReference>
<feature type="compositionally biased region" description="Polar residues" evidence="18">
    <location>
        <begin position="290"/>
        <end position="302"/>
    </location>
</feature>
<dbReference type="SUPFAM" id="SSF57903">
    <property type="entry name" value="FYVE/PHD zinc finger"/>
    <property type="match status" value="3"/>
</dbReference>
<dbReference type="PROSITE" id="PS50812">
    <property type="entry name" value="PWWP"/>
    <property type="match status" value="2"/>
</dbReference>
<evidence type="ECO:0000313" key="26">
    <source>
        <dbReference type="Proteomes" id="UP000694865"/>
    </source>
</evidence>
<evidence type="ECO:0000256" key="6">
    <source>
        <dbReference type="ARBA" id="ARBA00022679"/>
    </source>
</evidence>
<dbReference type="GeneID" id="100373849"/>